<keyword evidence="2" id="KW-0812">Transmembrane</keyword>
<dbReference type="EMBL" id="CP036275">
    <property type="protein sequence ID" value="QDU41345.1"/>
    <property type="molecule type" value="Genomic_DNA"/>
</dbReference>
<keyword evidence="2" id="KW-0472">Membrane</keyword>
<dbReference type="InterPro" id="IPR000045">
    <property type="entry name" value="Prepilin_IV_endopep_pep"/>
</dbReference>
<feature type="transmembrane region" description="Helical" evidence="2">
    <location>
        <begin position="99"/>
        <end position="124"/>
    </location>
</feature>
<name>A0A517ZFU3_9PLAN</name>
<reference evidence="4 5" key="1">
    <citation type="submission" date="2019-02" db="EMBL/GenBank/DDBJ databases">
        <title>Deep-cultivation of Planctomycetes and their phenomic and genomic characterization uncovers novel biology.</title>
        <authorList>
            <person name="Wiegand S."/>
            <person name="Jogler M."/>
            <person name="Boedeker C."/>
            <person name="Pinto D."/>
            <person name="Vollmers J."/>
            <person name="Rivas-Marin E."/>
            <person name="Kohn T."/>
            <person name="Peeters S.H."/>
            <person name="Heuer A."/>
            <person name="Rast P."/>
            <person name="Oberbeckmann S."/>
            <person name="Bunk B."/>
            <person name="Jeske O."/>
            <person name="Meyerdierks A."/>
            <person name="Storesund J.E."/>
            <person name="Kallscheuer N."/>
            <person name="Luecker S."/>
            <person name="Lage O.M."/>
            <person name="Pohl T."/>
            <person name="Merkel B.J."/>
            <person name="Hornburger P."/>
            <person name="Mueller R.-W."/>
            <person name="Bruemmer F."/>
            <person name="Labrenz M."/>
            <person name="Spormann A.M."/>
            <person name="Op den Camp H."/>
            <person name="Overmann J."/>
            <person name="Amann R."/>
            <person name="Jetten M.S.M."/>
            <person name="Mascher T."/>
            <person name="Medema M.H."/>
            <person name="Devos D.P."/>
            <person name="Kaster A.-K."/>
            <person name="Ovreas L."/>
            <person name="Rohde M."/>
            <person name="Galperin M.Y."/>
            <person name="Jogler C."/>
        </authorList>
    </citation>
    <scope>NUCLEOTIDE SEQUENCE [LARGE SCALE GENOMIC DNA]</scope>
    <source>
        <strain evidence="4 5">Mal4</strain>
    </source>
</reference>
<dbReference type="GO" id="GO:0005886">
    <property type="term" value="C:plasma membrane"/>
    <property type="evidence" value="ECO:0007669"/>
    <property type="project" value="TreeGrafter"/>
</dbReference>
<dbReference type="KEGG" id="mri:Mal4_57110"/>
<dbReference type="AlphaFoldDB" id="A0A517ZFU3"/>
<proteinExistence type="inferred from homology"/>
<comment type="similarity">
    <text evidence="1">Belongs to the peptidase A24 family.</text>
</comment>
<keyword evidence="5" id="KW-1185">Reference proteome</keyword>
<dbReference type="OrthoDB" id="286275at2"/>
<evidence type="ECO:0000256" key="1">
    <source>
        <dbReference type="ARBA" id="ARBA00005801"/>
    </source>
</evidence>
<dbReference type="Gene3D" id="1.20.120.1220">
    <property type="match status" value="1"/>
</dbReference>
<sequence>MPDLSVASLVLVIVVAAFTAAAAIWDIRERRIPNKLTLPVFFAGWIYQAVFHGWSGLGDGGLGFLVGFGVLFALWMVGGGGGGDVKLMGALSVWIGFQLTLLVMIISTFLVLAVTVGVVLWSVLSRGVKGSQKKYLATGKPVAKGKPRPRETVAEKQGRRVMAYAVPVAVSTWLVMIWKLPTLP</sequence>
<evidence type="ECO:0000313" key="5">
    <source>
        <dbReference type="Proteomes" id="UP000320496"/>
    </source>
</evidence>
<organism evidence="4 5">
    <name type="scientific">Maioricimonas rarisocia</name>
    <dbReference type="NCBI Taxonomy" id="2528026"/>
    <lineage>
        <taxon>Bacteria</taxon>
        <taxon>Pseudomonadati</taxon>
        <taxon>Planctomycetota</taxon>
        <taxon>Planctomycetia</taxon>
        <taxon>Planctomycetales</taxon>
        <taxon>Planctomycetaceae</taxon>
        <taxon>Maioricimonas</taxon>
    </lineage>
</organism>
<gene>
    <name evidence="4" type="ORF">Mal4_57110</name>
</gene>
<feature type="transmembrane region" description="Helical" evidence="2">
    <location>
        <begin position="161"/>
        <end position="180"/>
    </location>
</feature>
<dbReference type="GO" id="GO:0006465">
    <property type="term" value="P:signal peptide processing"/>
    <property type="evidence" value="ECO:0007669"/>
    <property type="project" value="TreeGrafter"/>
</dbReference>
<keyword evidence="2" id="KW-1133">Transmembrane helix</keyword>
<dbReference type="PANTHER" id="PTHR30487:SF0">
    <property type="entry name" value="PREPILIN LEADER PEPTIDASE_N-METHYLTRANSFERASE-RELATED"/>
    <property type="match status" value="1"/>
</dbReference>
<dbReference type="RefSeq" id="WP_145372638.1">
    <property type="nucleotide sequence ID" value="NZ_CP036275.1"/>
</dbReference>
<dbReference type="PANTHER" id="PTHR30487">
    <property type="entry name" value="TYPE 4 PREPILIN-LIKE PROTEINS LEADER PEPTIDE-PROCESSING ENZYME"/>
    <property type="match status" value="1"/>
</dbReference>
<dbReference type="InterPro" id="IPR050882">
    <property type="entry name" value="Prepilin_peptidase/N-MTase"/>
</dbReference>
<feature type="transmembrane region" description="Helical" evidence="2">
    <location>
        <begin position="6"/>
        <end position="24"/>
    </location>
</feature>
<feature type="transmembrane region" description="Helical" evidence="2">
    <location>
        <begin position="36"/>
        <end position="54"/>
    </location>
</feature>
<feature type="transmembrane region" description="Helical" evidence="2">
    <location>
        <begin position="60"/>
        <end position="78"/>
    </location>
</feature>
<dbReference type="Pfam" id="PF01478">
    <property type="entry name" value="Peptidase_A24"/>
    <property type="match status" value="1"/>
</dbReference>
<feature type="domain" description="Prepilin type IV endopeptidase peptidase" evidence="3">
    <location>
        <begin position="13"/>
        <end position="115"/>
    </location>
</feature>
<dbReference type="GO" id="GO:0004190">
    <property type="term" value="F:aspartic-type endopeptidase activity"/>
    <property type="evidence" value="ECO:0007669"/>
    <property type="project" value="InterPro"/>
</dbReference>
<evidence type="ECO:0000313" key="4">
    <source>
        <dbReference type="EMBL" id="QDU41345.1"/>
    </source>
</evidence>
<protein>
    <submittedName>
        <fullName evidence="4">Type IV leader peptidase family protein</fullName>
    </submittedName>
</protein>
<accession>A0A517ZFU3</accession>
<evidence type="ECO:0000256" key="2">
    <source>
        <dbReference type="SAM" id="Phobius"/>
    </source>
</evidence>
<evidence type="ECO:0000259" key="3">
    <source>
        <dbReference type="Pfam" id="PF01478"/>
    </source>
</evidence>
<dbReference type="Proteomes" id="UP000320496">
    <property type="component" value="Chromosome"/>
</dbReference>